<dbReference type="Pfam" id="PF01590">
    <property type="entry name" value="GAF"/>
    <property type="match status" value="1"/>
</dbReference>
<dbReference type="PROSITE" id="PS50011">
    <property type="entry name" value="PROTEIN_KINASE_DOM"/>
    <property type="match status" value="1"/>
</dbReference>
<dbReference type="InterPro" id="IPR041664">
    <property type="entry name" value="AAA_16"/>
</dbReference>
<dbReference type="InterPro" id="IPR011009">
    <property type="entry name" value="Kinase-like_dom_sf"/>
</dbReference>
<feature type="domain" description="HTH luxR-type" evidence="4">
    <location>
        <begin position="1424"/>
        <end position="1489"/>
    </location>
</feature>
<dbReference type="CDD" id="cd06170">
    <property type="entry name" value="LuxR_C_like"/>
    <property type="match status" value="1"/>
</dbReference>
<dbReference type="SMART" id="SM00220">
    <property type="entry name" value="S_TKc"/>
    <property type="match status" value="1"/>
</dbReference>
<accession>A0A1I2FSP1</accession>
<dbReference type="InterPro" id="IPR000792">
    <property type="entry name" value="Tscrpt_reg_LuxR_C"/>
</dbReference>
<reference evidence="6" key="1">
    <citation type="submission" date="2016-10" db="EMBL/GenBank/DDBJ databases">
        <authorList>
            <person name="Varghese N."/>
            <person name="Submissions S."/>
        </authorList>
    </citation>
    <scope>NUCLEOTIDE SEQUENCE [LARGE SCALE GENOMIC DNA]</scope>
    <source>
        <strain evidence="6">CGMCC 1.10223</strain>
    </source>
</reference>
<dbReference type="SMART" id="SM00421">
    <property type="entry name" value="HTH_LUXR"/>
    <property type="match status" value="1"/>
</dbReference>
<dbReference type="InterPro" id="IPR053159">
    <property type="entry name" value="Hybrid_Histidine_Kinase"/>
</dbReference>
<keyword evidence="1" id="KW-0805">Transcription regulation</keyword>
<dbReference type="SUPFAM" id="SSF56112">
    <property type="entry name" value="Protein kinase-like (PK-like)"/>
    <property type="match status" value="1"/>
</dbReference>
<dbReference type="InterPro" id="IPR029016">
    <property type="entry name" value="GAF-like_dom_sf"/>
</dbReference>
<organism evidence="5 6">
    <name type="scientific">Paenibacillus algorifonticola</name>
    <dbReference type="NCBI Taxonomy" id="684063"/>
    <lineage>
        <taxon>Bacteria</taxon>
        <taxon>Bacillati</taxon>
        <taxon>Bacillota</taxon>
        <taxon>Bacilli</taxon>
        <taxon>Bacillales</taxon>
        <taxon>Paenibacillaceae</taxon>
        <taxon>Paenibacillus</taxon>
    </lineage>
</organism>
<evidence type="ECO:0000259" key="3">
    <source>
        <dbReference type="PROSITE" id="PS50011"/>
    </source>
</evidence>
<dbReference type="GO" id="GO:0005524">
    <property type="term" value="F:ATP binding"/>
    <property type="evidence" value="ECO:0007669"/>
    <property type="project" value="InterPro"/>
</dbReference>
<dbReference type="Gene3D" id="3.40.50.300">
    <property type="entry name" value="P-loop containing nucleotide triphosphate hydrolases"/>
    <property type="match status" value="1"/>
</dbReference>
<dbReference type="PANTHER" id="PTHR43642:SF1">
    <property type="entry name" value="HYBRID SIGNAL TRANSDUCTION HISTIDINE KINASE G"/>
    <property type="match status" value="1"/>
</dbReference>
<dbReference type="Gene3D" id="3.30.450.40">
    <property type="match status" value="1"/>
</dbReference>
<gene>
    <name evidence="5" type="ORF">SAMN04487969_11357</name>
</gene>
<keyword evidence="6" id="KW-1185">Reference proteome</keyword>
<proteinExistence type="predicted"/>
<evidence type="ECO:0000259" key="4">
    <source>
        <dbReference type="PROSITE" id="PS50043"/>
    </source>
</evidence>
<dbReference type="Pfam" id="PF00196">
    <property type="entry name" value="GerE"/>
    <property type="match status" value="1"/>
</dbReference>
<dbReference type="Gene3D" id="1.10.510.10">
    <property type="entry name" value="Transferase(Phosphotransferase) domain 1"/>
    <property type="match status" value="1"/>
</dbReference>
<dbReference type="InterPro" id="IPR036388">
    <property type="entry name" value="WH-like_DNA-bd_sf"/>
</dbReference>
<protein>
    <submittedName>
        <fullName evidence="5">Predicted ATPase</fullName>
    </submittedName>
</protein>
<evidence type="ECO:0000256" key="2">
    <source>
        <dbReference type="ARBA" id="ARBA00023163"/>
    </source>
</evidence>
<dbReference type="EMBL" id="FONN01000013">
    <property type="protein sequence ID" value="SFF07818.1"/>
    <property type="molecule type" value="Genomic_DNA"/>
</dbReference>
<dbReference type="Pfam" id="PF13191">
    <property type="entry name" value="AAA_16"/>
    <property type="match status" value="1"/>
</dbReference>
<dbReference type="OrthoDB" id="9801841at2"/>
<dbReference type="Pfam" id="PF00069">
    <property type="entry name" value="Pkinase"/>
    <property type="match status" value="1"/>
</dbReference>
<sequence>MTGMKPFENKTGQLEPSLSASAMSLRQYMGESEGMPPEIFLPLAKALVASMGQLHQQHMIHLDLRPERITIFPDKNNAAVNDYGFAVQRTDGHYIRPAGHLISEPSLPYCSPENTGRMLRAVDERSDLYSLGVIFYEMLAKRLPFVADNPLEWVYMHLVQSPPPIMDQHKAWPDGLEAIIMKLLEKNPDKRYPNAALLLADLDKVGHSQPAFILEPGFHGREYELSMLTQAFYSACFGSTELVYISGEAGIGKTSLIDEVFRKQLQARDFFYITGKFEQLANESPYHPIIQAFRGLIRHLLGEHKNKSEQWKLRLREALGAGAGVITAIIPEAALLLGDVPMTEELPTHESHKRFIYVFRKFVQALASKEQPIVLFIDDLQWANLSSLQLIHALVCDPECQYLLFVCAYRHLETDRSKLPGYEPDGSVAEQAVVRHLHLEPLDIEPIQRFVMEALNSPAETTSSLTELLYHKSGGNPFHFKQILLRMQDDGSLRYNHDKRSWQWDWEQMIEREPSFAIHDLMTYRLSRLSSTAQKLLQLASCVGSTFSPHVIARVAHQEIEAVSTEWSAIEAEGIIIPIQKHQYRFAHDSIQKLIYSQLDDSAKQTRHVQIGRFLNGQHEAESEAGAGEHAFDAVNHLNRGAKLVADPAERLQLVKLNLEAGTRAKASSAYDVALGYFHKGVLLLNTDDWETSFELCFDLYAQKAECEYMCGNYEISGRDIELLLSYARSPAERSSVFMIRIMQYVNQGKYLEGTALGLQSLREHHIIIDPNPGSLMLMIEGLRIEMLLRNRYDKLAQLKEMTDADRIAAMNLIFAMAPSTFFTNKKVYFLLMCRAIQLSLKHGNTPVSAAAYSAYGMVLGNAMGKFNKGYAIGKVGVELSEQYNISSVKSKTYTIYGGVLCQFAGKAGEGDVYVSQAMRLGMDSGDYVFASYAIGAHINALYARAPLSELNRRIADYMVVLDTTKDEFVRQNFYLYQQFFLALQGRTAAPDSFSGSGFDEEQFLKQIRQEETAATTLFQFSAYKTQLCCLLGRYEEAIQWASQAKTHEAYATHLPHLPECLFYESLAIIAAYPELRKHPAMRKSLLRNLGRFRKWAVWSPDFYQARSDILHAEYARSCNKRSVAEELYDKALRQAREMGDIQAISLAAELAANYYMARAMNKTAIFYLQTALDGYVQWEVYVKSEQLEEQLLSLQRQEQEQADTASARMSLYTLPVEADGSNKEQSAAPISFRSSESLSTESLDLAAILQTTQAIANPLDMDAVLAEIMRTILKHAGASKGALLTDSHDVLYVQVYAASEEQTVPSPFELNDSSLLPEGIIRYVLRTQEKVHYAGTEESWLIHNPYMARHRPQSVICIPVAVHGTMLGVLYLENKLASGVFTADRIPVLLAMASYGLLMCVLQSLPEQAEPQTSKETDILPMPSMIAEPLTERELEVLALLAAGLSNKEIAEHLIIALSTVKVHVKNIFAKLKVNRRTKAVAQAKEMKLLS</sequence>
<dbReference type="InterPro" id="IPR003018">
    <property type="entry name" value="GAF"/>
</dbReference>
<feature type="domain" description="Protein kinase" evidence="3">
    <location>
        <begin position="1"/>
        <end position="212"/>
    </location>
</feature>
<evidence type="ECO:0000313" key="5">
    <source>
        <dbReference type="EMBL" id="SFF07818.1"/>
    </source>
</evidence>
<dbReference type="RefSeq" id="WP_046232899.1">
    <property type="nucleotide sequence ID" value="NZ_FONN01000013.1"/>
</dbReference>
<keyword evidence="2" id="KW-0804">Transcription</keyword>
<dbReference type="GO" id="GO:0003677">
    <property type="term" value="F:DNA binding"/>
    <property type="evidence" value="ECO:0007669"/>
    <property type="project" value="InterPro"/>
</dbReference>
<name>A0A1I2FSP1_9BACL</name>
<dbReference type="SMART" id="SM00065">
    <property type="entry name" value="GAF"/>
    <property type="match status" value="1"/>
</dbReference>
<dbReference type="Gene3D" id="1.10.10.10">
    <property type="entry name" value="Winged helix-like DNA-binding domain superfamily/Winged helix DNA-binding domain"/>
    <property type="match status" value="1"/>
</dbReference>
<dbReference type="PROSITE" id="PS00622">
    <property type="entry name" value="HTH_LUXR_1"/>
    <property type="match status" value="1"/>
</dbReference>
<dbReference type="SUPFAM" id="SSF46894">
    <property type="entry name" value="C-terminal effector domain of the bipartite response regulators"/>
    <property type="match status" value="1"/>
</dbReference>
<dbReference type="InterPro" id="IPR000719">
    <property type="entry name" value="Prot_kinase_dom"/>
</dbReference>
<dbReference type="PANTHER" id="PTHR43642">
    <property type="entry name" value="HYBRID SIGNAL TRANSDUCTION HISTIDINE KINASE G"/>
    <property type="match status" value="1"/>
</dbReference>
<dbReference type="PRINTS" id="PR00038">
    <property type="entry name" value="HTHLUXR"/>
</dbReference>
<dbReference type="GO" id="GO:0004672">
    <property type="term" value="F:protein kinase activity"/>
    <property type="evidence" value="ECO:0007669"/>
    <property type="project" value="InterPro"/>
</dbReference>
<dbReference type="InterPro" id="IPR027417">
    <property type="entry name" value="P-loop_NTPase"/>
</dbReference>
<dbReference type="Proteomes" id="UP000183410">
    <property type="component" value="Unassembled WGS sequence"/>
</dbReference>
<evidence type="ECO:0000313" key="6">
    <source>
        <dbReference type="Proteomes" id="UP000183410"/>
    </source>
</evidence>
<evidence type="ECO:0000256" key="1">
    <source>
        <dbReference type="ARBA" id="ARBA00023015"/>
    </source>
</evidence>
<dbReference type="SUPFAM" id="SSF55781">
    <property type="entry name" value="GAF domain-like"/>
    <property type="match status" value="1"/>
</dbReference>
<dbReference type="InterPro" id="IPR016032">
    <property type="entry name" value="Sig_transdc_resp-reg_C-effctor"/>
</dbReference>
<dbReference type="GO" id="GO:0045892">
    <property type="term" value="P:negative regulation of DNA-templated transcription"/>
    <property type="evidence" value="ECO:0007669"/>
    <property type="project" value="UniProtKB-ARBA"/>
</dbReference>
<dbReference type="SUPFAM" id="SSF52540">
    <property type="entry name" value="P-loop containing nucleoside triphosphate hydrolases"/>
    <property type="match status" value="1"/>
</dbReference>
<dbReference type="PROSITE" id="PS50043">
    <property type="entry name" value="HTH_LUXR_2"/>
    <property type="match status" value="1"/>
</dbReference>